<keyword evidence="2 4" id="KW-0560">Oxidoreductase</keyword>
<name>A0ABV6MI15_9ACTN</name>
<dbReference type="InterPro" id="IPR016163">
    <property type="entry name" value="Ald_DH_C"/>
</dbReference>
<dbReference type="InterPro" id="IPR015590">
    <property type="entry name" value="Aldehyde_DH_dom"/>
</dbReference>
<keyword evidence="7" id="KW-1185">Reference proteome</keyword>
<dbReference type="InterPro" id="IPR016161">
    <property type="entry name" value="Ald_DH/histidinol_DH"/>
</dbReference>
<gene>
    <name evidence="6" type="ORF">ACFFIA_40925</name>
</gene>
<dbReference type="SUPFAM" id="SSF53720">
    <property type="entry name" value="ALDH-like"/>
    <property type="match status" value="1"/>
</dbReference>
<dbReference type="InterPro" id="IPR016162">
    <property type="entry name" value="Ald_DH_N"/>
</dbReference>
<dbReference type="Pfam" id="PF00171">
    <property type="entry name" value="Aldedh"/>
    <property type="match status" value="1"/>
</dbReference>
<comment type="similarity">
    <text evidence="1 4">Belongs to the aldehyde dehydrogenase family.</text>
</comment>
<dbReference type="PANTHER" id="PTHR42804">
    <property type="entry name" value="ALDEHYDE DEHYDROGENASE"/>
    <property type="match status" value="1"/>
</dbReference>
<feature type="active site" evidence="3">
    <location>
        <position position="245"/>
    </location>
</feature>
<dbReference type="CDD" id="cd07138">
    <property type="entry name" value="ALDH_CddD_SSP0762"/>
    <property type="match status" value="1"/>
</dbReference>
<dbReference type="InterPro" id="IPR029510">
    <property type="entry name" value="Ald_DH_CS_GLU"/>
</dbReference>
<dbReference type="PANTHER" id="PTHR42804:SF1">
    <property type="entry name" value="ALDEHYDE DEHYDROGENASE-RELATED"/>
    <property type="match status" value="1"/>
</dbReference>
<dbReference type="EMBL" id="JBHLUH010000094">
    <property type="protein sequence ID" value="MFC0533983.1"/>
    <property type="molecule type" value="Genomic_DNA"/>
</dbReference>
<dbReference type="RefSeq" id="WP_377262272.1">
    <property type="nucleotide sequence ID" value="NZ_JBHLUH010000094.1"/>
</dbReference>
<evidence type="ECO:0000256" key="1">
    <source>
        <dbReference type="ARBA" id="ARBA00009986"/>
    </source>
</evidence>
<protein>
    <submittedName>
        <fullName evidence="6">Aldehyde dehydrogenase family protein</fullName>
    </submittedName>
</protein>
<comment type="caution">
    <text evidence="6">The sequence shown here is derived from an EMBL/GenBank/DDBJ whole genome shotgun (WGS) entry which is preliminary data.</text>
</comment>
<evidence type="ECO:0000313" key="7">
    <source>
        <dbReference type="Proteomes" id="UP001589867"/>
    </source>
</evidence>
<feature type="domain" description="Aldehyde dehydrogenase" evidence="5">
    <location>
        <begin position="13"/>
        <end position="489"/>
    </location>
</feature>
<evidence type="ECO:0000256" key="3">
    <source>
        <dbReference type="PROSITE-ProRule" id="PRU10007"/>
    </source>
</evidence>
<evidence type="ECO:0000256" key="4">
    <source>
        <dbReference type="RuleBase" id="RU003345"/>
    </source>
</evidence>
<reference evidence="6 7" key="1">
    <citation type="submission" date="2024-09" db="EMBL/GenBank/DDBJ databases">
        <authorList>
            <person name="Sun Q."/>
            <person name="Mori K."/>
        </authorList>
    </citation>
    <scope>NUCLEOTIDE SEQUENCE [LARGE SCALE GENOMIC DNA]</scope>
    <source>
        <strain evidence="6 7">TBRC 3947</strain>
    </source>
</reference>
<evidence type="ECO:0000313" key="6">
    <source>
        <dbReference type="EMBL" id="MFC0533983.1"/>
    </source>
</evidence>
<dbReference type="PROSITE" id="PS00687">
    <property type="entry name" value="ALDEHYDE_DEHYDR_GLU"/>
    <property type="match status" value="1"/>
</dbReference>
<evidence type="ECO:0000259" key="5">
    <source>
        <dbReference type="Pfam" id="PF00171"/>
    </source>
</evidence>
<dbReference type="Gene3D" id="3.40.605.10">
    <property type="entry name" value="Aldehyde Dehydrogenase, Chain A, domain 1"/>
    <property type="match status" value="1"/>
</dbReference>
<accession>A0ABV6MI15</accession>
<sequence length="496" mass="52828">MYDRESHYIGGRWVRAAKSDRLVVHNPADEAVLGHVPAGTPDEAALAVAAAVRAFDDWASRSVAERSEVIRRFTACLKGRAALLAKTITEEVGSPASFSARVQVGLPLLTFDSQPTHASEIVWHQRVGHSMVLREAAGVVVAITPWNYPLHQIAAKIAPALMVGCTVILKPSELAPFNAYLLAEAADEAELPDGVLNVVFGTGAGVGSSLVAHPDVDVVSFTGSNETGRIVSELASRSVKQVHLELGGKSPNVVLDDADLEQCVAEGVARSMVNSGQTCTSLSRLLVPKRLLSQAEEIAASAVANHPLVDPSAEVEGIRPTVYSDKLAHLPTTFALGPLVSANQRERVVDFIRRGVHDGARLVAGGPQRPSGFDQGYYVLPTIFSNTTPDMSIVREEIFGPVLCLQAYDGSDDSAVTMANETPYGLAAAVRSKDPERALAVARRIRAGQVEINQARFNPFAPFGGFKQSGHGRELGTWGLEAFLQTKSIQLPPSGS</sequence>
<organism evidence="6 7">
    <name type="scientific">Phytohabitans kaempferiae</name>
    <dbReference type="NCBI Taxonomy" id="1620943"/>
    <lineage>
        <taxon>Bacteria</taxon>
        <taxon>Bacillati</taxon>
        <taxon>Actinomycetota</taxon>
        <taxon>Actinomycetes</taxon>
        <taxon>Micromonosporales</taxon>
        <taxon>Micromonosporaceae</taxon>
    </lineage>
</organism>
<dbReference type="Gene3D" id="3.40.309.10">
    <property type="entry name" value="Aldehyde Dehydrogenase, Chain A, domain 2"/>
    <property type="match status" value="1"/>
</dbReference>
<proteinExistence type="inferred from homology"/>
<dbReference type="Proteomes" id="UP001589867">
    <property type="component" value="Unassembled WGS sequence"/>
</dbReference>
<evidence type="ECO:0000256" key="2">
    <source>
        <dbReference type="ARBA" id="ARBA00023002"/>
    </source>
</evidence>